<organism evidence="1 2">
    <name type="scientific">Deinococcus aquaticus</name>
    <dbReference type="NCBI Taxonomy" id="328692"/>
    <lineage>
        <taxon>Bacteria</taxon>
        <taxon>Thermotogati</taxon>
        <taxon>Deinococcota</taxon>
        <taxon>Deinococci</taxon>
        <taxon>Deinococcales</taxon>
        <taxon>Deinococcaceae</taxon>
        <taxon>Deinococcus</taxon>
    </lineage>
</organism>
<proteinExistence type="predicted"/>
<gene>
    <name evidence="1" type="ORF">M8445_11715</name>
</gene>
<dbReference type="EMBL" id="CP115165">
    <property type="protein sequence ID" value="WDA58011.1"/>
    <property type="molecule type" value="Genomic_DNA"/>
</dbReference>
<dbReference type="Proteomes" id="UP001217044">
    <property type="component" value="Chromosome"/>
</dbReference>
<sequence length="183" mass="20302">MQTELAGLSVPSRIDGAPCTLGVREISSPDDYHPMDQVFEEFYHERANTQFAYSIGHEGTIFFEDVPHAANVQVFLEREAALRNPYMRPGAHYNSILLTGTSSSRSVDQLVLVCHYYATQLGMKAVKGATDHLGGVWEGDGCFGSVTRGISTHDTFIHFTSTQNHVLDIICQELLEVGLRLVR</sequence>
<evidence type="ECO:0000313" key="1">
    <source>
        <dbReference type="EMBL" id="WDA58011.1"/>
    </source>
</evidence>
<name>A0ABY7UZI7_9DEIO</name>
<dbReference type="RefSeq" id="WP_273987934.1">
    <property type="nucleotide sequence ID" value="NZ_BAABQT010000003.1"/>
</dbReference>
<protein>
    <submittedName>
        <fullName evidence="1">Uncharacterized protein</fullName>
    </submittedName>
</protein>
<evidence type="ECO:0000313" key="2">
    <source>
        <dbReference type="Proteomes" id="UP001217044"/>
    </source>
</evidence>
<reference evidence="1 2" key="1">
    <citation type="submission" date="2022-12" db="EMBL/GenBank/DDBJ databases">
        <title>Genome Sequence of Deinococcus aquaticus Type Strain PB314.</title>
        <authorList>
            <person name="Albert C."/>
            <person name="Hill J."/>
            <person name="Boren L."/>
            <person name="Scholz-Ng S."/>
            <person name="Fatema N."/>
            <person name="Grosso R."/>
            <person name="Soboslay E."/>
            <person name="Tuohy J."/>
        </authorList>
    </citation>
    <scope>NUCLEOTIDE SEQUENCE [LARGE SCALE GENOMIC DNA]</scope>
    <source>
        <strain evidence="1 2">PB-314</strain>
    </source>
</reference>
<accession>A0ABY7UZI7</accession>
<keyword evidence="2" id="KW-1185">Reference proteome</keyword>